<dbReference type="GO" id="GO:0007015">
    <property type="term" value="P:actin filament organization"/>
    <property type="evidence" value="ECO:0000318"/>
    <property type="project" value="GO_Central"/>
</dbReference>
<dbReference type="SUPFAM" id="SSF57997">
    <property type="entry name" value="Tropomyosin"/>
    <property type="match status" value="1"/>
</dbReference>
<evidence type="ECO:0008006" key="6">
    <source>
        <dbReference type="Google" id="ProtNLM"/>
    </source>
</evidence>
<dbReference type="GO" id="GO:0051015">
    <property type="term" value="F:actin filament binding"/>
    <property type="evidence" value="ECO:0000318"/>
    <property type="project" value="GO_Central"/>
</dbReference>
<dbReference type="PRINTS" id="PR00194">
    <property type="entry name" value="TROPOMYOSIN"/>
</dbReference>
<sequence>MAQLLKLKEKMQQIKDQTDDAEERELGAKSLLKEAEAKEEQLLSEASGIQRRITLLNSELEKTNERVEEQEKLLQNLVHNSEMNEEARKGLEESEMKGDEKIMDLEAKLKEMERVEKETLETLTEAERKEVVVTRDLERAIEKGRTLENRIQSLESTMGNALTNIQKLEASGDEAYEREELKEEKLKFFQEQLKQYEQRYEDAEREALKLERINDTIIIEIDSYKKKKEEILREMDLELVDLNRNLDM</sequence>
<organism evidence="4 5">
    <name type="scientific">Nematostella vectensis</name>
    <name type="common">Starlet sea anemone</name>
    <dbReference type="NCBI Taxonomy" id="45351"/>
    <lineage>
        <taxon>Eukaryota</taxon>
        <taxon>Metazoa</taxon>
        <taxon>Cnidaria</taxon>
        <taxon>Anthozoa</taxon>
        <taxon>Hexacorallia</taxon>
        <taxon>Actiniaria</taxon>
        <taxon>Edwardsiidae</taxon>
        <taxon>Nematostella</taxon>
    </lineage>
</organism>
<dbReference type="GO" id="GO:0005884">
    <property type="term" value="C:actin filament"/>
    <property type="evidence" value="ECO:0000318"/>
    <property type="project" value="GO_Central"/>
</dbReference>
<comment type="similarity">
    <text evidence="1">Belongs to the tropomyosin family.</text>
</comment>
<dbReference type="GO" id="GO:0006936">
    <property type="term" value="P:muscle contraction"/>
    <property type="evidence" value="ECO:0000318"/>
    <property type="project" value="GO_Central"/>
</dbReference>
<keyword evidence="5" id="KW-1185">Reference proteome</keyword>
<evidence type="ECO:0000256" key="3">
    <source>
        <dbReference type="SAM" id="Coils"/>
    </source>
</evidence>
<dbReference type="AlphaFoldDB" id="A7S0B9"/>
<dbReference type="EMBL" id="DS469560">
    <property type="protein sequence ID" value="EDO42849.1"/>
    <property type="molecule type" value="Genomic_DNA"/>
</dbReference>
<evidence type="ECO:0000313" key="4">
    <source>
        <dbReference type="EMBL" id="EDO42849.1"/>
    </source>
</evidence>
<dbReference type="STRING" id="45351.A7S0B9"/>
<dbReference type="InterPro" id="IPR000533">
    <property type="entry name" value="Tropomyosin"/>
</dbReference>
<dbReference type="InParanoid" id="A7S0B9"/>
<dbReference type="KEGG" id="nve:5514701"/>
<proteinExistence type="inferred from homology"/>
<dbReference type="HOGENOM" id="CLU_1148408_0_0_1"/>
<dbReference type="eggNOG" id="KOG1003">
    <property type="taxonomic scope" value="Eukaryota"/>
</dbReference>
<reference evidence="4 5" key="1">
    <citation type="journal article" date="2007" name="Science">
        <title>Sea anemone genome reveals ancestral eumetazoan gene repertoire and genomic organization.</title>
        <authorList>
            <person name="Putnam N.H."/>
            <person name="Srivastava M."/>
            <person name="Hellsten U."/>
            <person name="Dirks B."/>
            <person name="Chapman J."/>
            <person name="Salamov A."/>
            <person name="Terry A."/>
            <person name="Shapiro H."/>
            <person name="Lindquist E."/>
            <person name="Kapitonov V.V."/>
            <person name="Jurka J."/>
            <person name="Genikhovich G."/>
            <person name="Grigoriev I.V."/>
            <person name="Lucas S.M."/>
            <person name="Steele R.E."/>
            <person name="Finnerty J.R."/>
            <person name="Technau U."/>
            <person name="Martindale M.Q."/>
            <person name="Rokhsar D.S."/>
        </authorList>
    </citation>
    <scope>NUCLEOTIDE SEQUENCE [LARGE SCALE GENOMIC DNA]</scope>
    <source>
        <strain evidence="5">CH2 X CH6</strain>
    </source>
</reference>
<dbReference type="Proteomes" id="UP000001593">
    <property type="component" value="Unassembled WGS sequence"/>
</dbReference>
<evidence type="ECO:0000256" key="2">
    <source>
        <dbReference type="ARBA" id="ARBA00023054"/>
    </source>
</evidence>
<feature type="coiled-coil region" evidence="3">
    <location>
        <begin position="4"/>
        <end position="245"/>
    </location>
</feature>
<evidence type="ECO:0000313" key="5">
    <source>
        <dbReference type="Proteomes" id="UP000001593"/>
    </source>
</evidence>
<dbReference type="Gene3D" id="1.20.5.340">
    <property type="match status" value="1"/>
</dbReference>
<evidence type="ECO:0000256" key="1">
    <source>
        <dbReference type="ARBA" id="ARBA00009036"/>
    </source>
</evidence>
<dbReference type="FunFam" id="1.20.5.170:FF:000174">
    <property type="entry name" value="Predicted protein"/>
    <property type="match status" value="1"/>
</dbReference>
<dbReference type="PANTHER" id="PTHR19269">
    <property type="entry name" value="TROPOMYOSIN"/>
    <property type="match status" value="1"/>
</dbReference>
<accession>A7S0B9</accession>
<protein>
    <recommendedName>
        <fullName evidence="6">Tropomyosin</fullName>
    </recommendedName>
</protein>
<dbReference type="Gene3D" id="1.20.5.170">
    <property type="match status" value="1"/>
</dbReference>
<gene>
    <name evidence="4" type="ORF">NEMVEDRAFT_v1g184095</name>
</gene>
<dbReference type="OMA" id="GDERTQM"/>
<dbReference type="PhylomeDB" id="A7S0B9"/>
<dbReference type="Pfam" id="PF00261">
    <property type="entry name" value="Tropomyosin"/>
    <property type="match status" value="1"/>
</dbReference>
<dbReference type="OrthoDB" id="128924at2759"/>
<keyword evidence="2 3" id="KW-0175">Coiled coil</keyword>
<name>A7S0B9_NEMVE</name>